<keyword evidence="5" id="KW-1185">Reference proteome</keyword>
<dbReference type="RefSeq" id="WP_087442315.1">
    <property type="nucleotide sequence ID" value="NZ_CABMNB010000025.1"/>
</dbReference>
<evidence type="ECO:0000313" key="4">
    <source>
        <dbReference type="Proteomes" id="UP000315377"/>
    </source>
</evidence>
<dbReference type="AlphaFoldDB" id="A0AAP9J071"/>
<dbReference type="Proteomes" id="UP001209276">
    <property type="component" value="Unassembled WGS sequence"/>
</dbReference>
<reference evidence="2 5" key="2">
    <citation type="submission" date="2022-05" db="EMBL/GenBank/DDBJ databases">
        <title>Genome Sequencing of Bee-Associated Microbes.</title>
        <authorList>
            <person name="Dunlap C."/>
        </authorList>
    </citation>
    <scope>NUCLEOTIDE SEQUENCE [LARGE SCALE GENOMIC DNA]</scope>
    <source>
        <strain evidence="2 5">NRRL B-14613</strain>
    </source>
</reference>
<organism evidence="3 4">
    <name type="scientific">Paenibacillus thiaminolyticus</name>
    <name type="common">Bacillus thiaminolyticus</name>
    <dbReference type="NCBI Taxonomy" id="49283"/>
    <lineage>
        <taxon>Bacteria</taxon>
        <taxon>Bacillati</taxon>
        <taxon>Bacillota</taxon>
        <taxon>Bacilli</taxon>
        <taxon>Bacillales</taxon>
        <taxon>Paenibacillaceae</taxon>
        <taxon>Paenibacillus</taxon>
    </lineage>
</organism>
<name>A0AAP9J071_PANTH</name>
<proteinExistence type="predicted"/>
<evidence type="ECO:0000313" key="5">
    <source>
        <dbReference type="Proteomes" id="UP001209276"/>
    </source>
</evidence>
<evidence type="ECO:0000313" key="3">
    <source>
        <dbReference type="EMBL" id="QDM43356.1"/>
    </source>
</evidence>
<evidence type="ECO:0000313" key="2">
    <source>
        <dbReference type="EMBL" id="MCY9605791.1"/>
    </source>
</evidence>
<dbReference type="EMBL" id="JAMDMM010000004">
    <property type="protein sequence ID" value="MCY9605791.1"/>
    <property type="molecule type" value="Genomic_DNA"/>
</dbReference>
<dbReference type="Proteomes" id="UP000315377">
    <property type="component" value="Chromosome"/>
</dbReference>
<feature type="region of interest" description="Disordered" evidence="1">
    <location>
        <begin position="52"/>
        <end position="77"/>
    </location>
</feature>
<reference evidence="3 4" key="1">
    <citation type="submission" date="2019-07" db="EMBL/GenBank/DDBJ databases">
        <title>Paenibacillus thiaminolyticus NRRL B-4156.</title>
        <authorList>
            <person name="Hehnly C."/>
            <person name="Zhang L."/>
        </authorList>
    </citation>
    <scope>NUCLEOTIDE SEQUENCE [LARGE SCALE GENOMIC DNA]</scope>
    <source>
        <strain evidence="3 4">NRRL B-4156</strain>
    </source>
</reference>
<sequence length="77" mass="8333">MMKKGIGKRAKEILRKLLQGRGMRRLAIGLALIIPVAGYVGDVHGWAAGEEARSQSADAVKEHIPGSPQHAAEIHQR</sequence>
<dbReference type="EMBL" id="CP041405">
    <property type="protein sequence ID" value="QDM43356.1"/>
    <property type="molecule type" value="Genomic_DNA"/>
</dbReference>
<protein>
    <submittedName>
        <fullName evidence="3">ATPase</fullName>
    </submittedName>
</protein>
<evidence type="ECO:0000256" key="1">
    <source>
        <dbReference type="SAM" id="MobiDB-lite"/>
    </source>
</evidence>
<accession>A0AAP9J071</accession>
<gene>
    <name evidence="3" type="ORF">FLT43_07410</name>
    <name evidence="2" type="ORF">M5W83_01165</name>
</gene>